<name>A0A2U1T3A8_9MICO</name>
<feature type="binding site" evidence="10">
    <location>
        <begin position="25"/>
        <end position="29"/>
    </location>
    <ligand>
        <name>substrate</name>
    </ligand>
</feature>
<dbReference type="PROSITE" id="PS00584">
    <property type="entry name" value="PFKB_KINASES_2"/>
    <property type="match status" value="1"/>
</dbReference>
<feature type="binding site" evidence="10">
    <location>
        <position position="170"/>
    </location>
    <ligand>
        <name>ATP</name>
        <dbReference type="ChEBI" id="CHEBI:30616"/>
    </ligand>
</feature>
<dbReference type="GO" id="GO:0046872">
    <property type="term" value="F:metal ion binding"/>
    <property type="evidence" value="ECO:0007669"/>
    <property type="project" value="UniProtKB-KW"/>
</dbReference>
<dbReference type="CDD" id="cd01174">
    <property type="entry name" value="ribokinase"/>
    <property type="match status" value="1"/>
</dbReference>
<dbReference type="PANTHER" id="PTHR10584">
    <property type="entry name" value="SUGAR KINASE"/>
    <property type="match status" value="1"/>
</dbReference>
<protein>
    <recommendedName>
        <fullName evidence="10">Deoxyribokinase</fullName>
        <shortName evidence="10">dRK</shortName>
        <ecNumber evidence="10">2.7.1.229</ecNumber>
    </recommendedName>
    <alternativeName>
        <fullName evidence="10">ATP:2-deoxy-D-ribose 5-phosphotransferase</fullName>
    </alternativeName>
</protein>
<dbReference type="InterPro" id="IPR011877">
    <property type="entry name" value="Ribokinase"/>
</dbReference>
<keyword evidence="2 10" id="KW-0808">Transferase</keyword>
<accession>A0A2U1T3A8</accession>
<organism evidence="12 13">
    <name type="scientific">Homoserinimonas hongtaonis</name>
    <dbReference type="NCBI Taxonomy" id="2079791"/>
    <lineage>
        <taxon>Bacteria</taxon>
        <taxon>Bacillati</taxon>
        <taxon>Actinomycetota</taxon>
        <taxon>Actinomycetes</taxon>
        <taxon>Micrococcales</taxon>
        <taxon>Microbacteriaceae</taxon>
        <taxon>Homoserinimonas</taxon>
    </lineage>
</organism>
<evidence type="ECO:0000256" key="7">
    <source>
        <dbReference type="ARBA" id="ARBA00022842"/>
    </source>
</evidence>
<dbReference type="Gene3D" id="3.40.1190.20">
    <property type="match status" value="1"/>
</dbReference>
<evidence type="ECO:0000259" key="11">
    <source>
        <dbReference type="Pfam" id="PF00294"/>
    </source>
</evidence>
<dbReference type="GO" id="GO:0005829">
    <property type="term" value="C:cytosol"/>
    <property type="evidence" value="ECO:0007669"/>
    <property type="project" value="TreeGrafter"/>
</dbReference>
<feature type="binding site" evidence="10">
    <location>
        <position position="126"/>
    </location>
    <ligand>
        <name>substrate</name>
    </ligand>
</feature>
<dbReference type="GO" id="GO:0005524">
    <property type="term" value="F:ATP binding"/>
    <property type="evidence" value="ECO:0007669"/>
    <property type="project" value="UniProtKB-UniRule"/>
</dbReference>
<evidence type="ECO:0000256" key="3">
    <source>
        <dbReference type="ARBA" id="ARBA00022723"/>
    </source>
</evidence>
<evidence type="ECO:0000256" key="9">
    <source>
        <dbReference type="ARBA" id="ARBA00023277"/>
    </source>
</evidence>
<reference evidence="13" key="1">
    <citation type="submission" date="2018-04" db="EMBL/GenBank/DDBJ databases">
        <authorList>
            <person name="Liu S."/>
            <person name="Wang Z."/>
            <person name="Li J."/>
        </authorList>
    </citation>
    <scope>NUCLEOTIDE SEQUENCE [LARGE SCALE GENOMIC DNA]</scope>
    <source>
        <strain evidence="13">S1194</strain>
    </source>
</reference>
<dbReference type="PRINTS" id="PR00990">
    <property type="entry name" value="RIBOKINASE"/>
</dbReference>
<gene>
    <name evidence="10" type="primary">deoK</name>
    <name evidence="12" type="ORF">DF220_00640</name>
</gene>
<dbReference type="EC" id="2.7.1.229" evidence="10"/>
<comment type="caution">
    <text evidence="12">The sequence shown here is derived from an EMBL/GenBank/DDBJ whole genome shotgun (WGS) entry which is preliminary data.</text>
</comment>
<comment type="similarity">
    <text evidence="1">Belongs to the carbohydrate kinase pfkB family.</text>
</comment>
<dbReference type="PANTHER" id="PTHR10584:SF166">
    <property type="entry name" value="RIBOKINASE"/>
    <property type="match status" value="1"/>
</dbReference>
<feature type="domain" description="Carbohydrate kinase PfkB" evidence="11">
    <location>
        <begin position="11"/>
        <end position="268"/>
    </location>
</feature>
<evidence type="ECO:0000256" key="6">
    <source>
        <dbReference type="ARBA" id="ARBA00022840"/>
    </source>
</evidence>
<dbReference type="Pfam" id="PF00294">
    <property type="entry name" value="PfkB"/>
    <property type="match status" value="1"/>
</dbReference>
<dbReference type="InterPro" id="IPR002139">
    <property type="entry name" value="Ribo/fructo_kinase"/>
</dbReference>
<dbReference type="AlphaFoldDB" id="A0A2U1T3A8"/>
<feature type="binding site" evidence="10">
    <location>
        <position position="262"/>
    </location>
    <ligand>
        <name>K(+)</name>
        <dbReference type="ChEBI" id="CHEBI:29103"/>
    </ligand>
</feature>
<dbReference type="UniPathway" id="UPA00916">
    <property type="reaction ID" value="UER00889"/>
</dbReference>
<evidence type="ECO:0000256" key="5">
    <source>
        <dbReference type="ARBA" id="ARBA00022777"/>
    </source>
</evidence>
<keyword evidence="13" id="KW-1185">Reference proteome</keyword>
<dbReference type="SUPFAM" id="SSF53613">
    <property type="entry name" value="Ribokinase-like"/>
    <property type="match status" value="1"/>
</dbReference>
<evidence type="ECO:0000313" key="12">
    <source>
        <dbReference type="EMBL" id="PWB98347.1"/>
    </source>
</evidence>
<feature type="binding site" evidence="10">
    <location>
        <position position="229"/>
    </location>
    <ligand>
        <name>substrate</name>
    </ligand>
</feature>
<evidence type="ECO:0000256" key="1">
    <source>
        <dbReference type="ARBA" id="ARBA00005380"/>
    </source>
</evidence>
<evidence type="ECO:0000256" key="8">
    <source>
        <dbReference type="ARBA" id="ARBA00022958"/>
    </source>
</evidence>
<comment type="subcellular location">
    <subcellularLocation>
        <location evidence="10">Cytoplasm</location>
    </subcellularLocation>
</comment>
<comment type="subunit">
    <text evidence="10">Homodimer.</text>
</comment>
<feature type="active site" description="Proton acceptor" evidence="10">
    <location>
        <position position="229"/>
    </location>
</feature>
<feature type="site" description="Important for substrate specificity" evidence="10">
    <location>
        <position position="1"/>
    </location>
</feature>
<feature type="binding site" evidence="10">
    <location>
        <position position="223"/>
    </location>
    <ligand>
        <name>K(+)</name>
        <dbReference type="ChEBI" id="CHEBI:29103"/>
    </ligand>
</feature>
<sequence length="283" mass="28407">MVHIRHSPQVGETLLAESTHRLPGGKGFNQAVAATRSGATTRFCGRVGDDGDGAYLRAALVEAGLDASHLTVDESELTGFAHVAILPGSGNSIIVSPGANSALSAAAAVEAVEAQETPAVVLVQLEIPSATAEAALAAGRRLGAVTILNAAPPAGVTDSMLSQVDILIVNETEADALGGVDRMLGTDDGPGSVIVTLGSEGSLWVTRDGMRVDVRSFSVDPVDTTGAGDAFCGAFAAAISSGLDIPAAMQRASAAGAIVATQLGAQTTELSPEAIDRLVATRT</sequence>
<dbReference type="Proteomes" id="UP000244978">
    <property type="component" value="Unassembled WGS sequence"/>
</dbReference>
<comment type="caution">
    <text evidence="10">Lacks conserved residue(s) required for the propagation of feature annotation.</text>
</comment>
<comment type="catalytic activity">
    <reaction evidence="10">
        <text>2-deoxy-D-ribose + ATP = 2-deoxy-D-ribose 5-phosphate + ADP + H(+)</text>
        <dbReference type="Rhea" id="RHEA:30871"/>
        <dbReference type="ChEBI" id="CHEBI:15378"/>
        <dbReference type="ChEBI" id="CHEBI:30616"/>
        <dbReference type="ChEBI" id="CHEBI:62877"/>
        <dbReference type="ChEBI" id="CHEBI:90761"/>
        <dbReference type="ChEBI" id="CHEBI:456216"/>
        <dbReference type="EC" id="2.7.1.229"/>
    </reaction>
</comment>
<keyword evidence="6 10" id="KW-0067">ATP-binding</keyword>
<dbReference type="GO" id="GO:0004747">
    <property type="term" value="F:ribokinase activity"/>
    <property type="evidence" value="ECO:0007669"/>
    <property type="project" value="InterPro"/>
</dbReference>
<keyword evidence="7 10" id="KW-0460">Magnesium</keyword>
<keyword evidence="5 10" id="KW-0418">Kinase</keyword>
<dbReference type="InterPro" id="IPR029056">
    <property type="entry name" value="Ribokinase-like"/>
</dbReference>
<dbReference type="EMBL" id="QEEX01000001">
    <property type="protein sequence ID" value="PWB98347.1"/>
    <property type="molecule type" value="Genomic_DNA"/>
</dbReference>
<dbReference type="GO" id="GO:0019303">
    <property type="term" value="P:D-ribose catabolic process"/>
    <property type="evidence" value="ECO:0007669"/>
    <property type="project" value="UniProtKB-UniPathway"/>
</dbReference>
<feature type="binding site" evidence="10">
    <location>
        <begin position="196"/>
        <end position="201"/>
    </location>
    <ligand>
        <name>ATP</name>
        <dbReference type="ChEBI" id="CHEBI:30616"/>
    </ligand>
</feature>
<proteinExistence type="inferred from homology"/>
<evidence type="ECO:0000256" key="10">
    <source>
        <dbReference type="HAMAP-Rule" id="MF_01987"/>
    </source>
</evidence>
<dbReference type="InterPro" id="IPR002173">
    <property type="entry name" value="Carboh/pur_kinase_PfkB_CS"/>
</dbReference>
<comment type="function">
    <text evidence="10">Catalyzes the ATP-dependent phosphorylation of 2-deoxy-D-ribose to 2-deoxy-D-ribose 5-phosphate (dRib-5P), allowing the use of deoxyribose as the sole carbon source.</text>
</comment>
<feature type="binding site" evidence="10">
    <location>
        <begin position="228"/>
        <end position="229"/>
    </location>
    <ligand>
        <name>ATP</name>
        <dbReference type="ChEBI" id="CHEBI:30616"/>
    </ligand>
</feature>
<keyword evidence="3 10" id="KW-0479">Metal-binding</keyword>
<keyword evidence="8 10" id="KW-0630">Potassium</keyword>
<evidence type="ECO:0000256" key="4">
    <source>
        <dbReference type="ARBA" id="ARBA00022741"/>
    </source>
</evidence>
<comment type="similarity">
    <text evidence="10">Belongs to the carbohydrate kinase PfkB family. Deoxyribokinase subfamily.</text>
</comment>
<comment type="cofactor">
    <cofactor evidence="10">
        <name>Mg(2+)</name>
        <dbReference type="ChEBI" id="CHEBI:18420"/>
    </cofactor>
</comment>
<keyword evidence="9 10" id="KW-0119">Carbohydrate metabolism</keyword>
<feature type="binding site" evidence="10">
    <location>
        <position position="259"/>
    </location>
    <ligand>
        <name>K(+)</name>
        <dbReference type="ChEBI" id="CHEBI:29103"/>
    </ligand>
</feature>
<keyword evidence="10" id="KW-0963">Cytoplasm</keyword>
<feature type="binding site" evidence="10">
    <location>
        <position position="225"/>
    </location>
    <ligand>
        <name>K(+)</name>
        <dbReference type="ChEBI" id="CHEBI:29103"/>
    </ligand>
</feature>
<dbReference type="InterPro" id="IPR011611">
    <property type="entry name" value="PfkB_dom"/>
</dbReference>
<dbReference type="HAMAP" id="MF_01987">
    <property type="entry name" value="Ribokinase"/>
    <property type="match status" value="1"/>
</dbReference>
<keyword evidence="4 10" id="KW-0547">Nucleotide-binding</keyword>
<evidence type="ECO:0000313" key="13">
    <source>
        <dbReference type="Proteomes" id="UP000244978"/>
    </source>
</evidence>
<feature type="binding site" evidence="10">
    <location>
        <position position="264"/>
    </location>
    <ligand>
        <name>K(+)</name>
        <dbReference type="ChEBI" id="CHEBI:29103"/>
    </ligand>
</feature>
<evidence type="ECO:0000256" key="2">
    <source>
        <dbReference type="ARBA" id="ARBA00022679"/>
    </source>
</evidence>